<evidence type="ECO:0000313" key="10">
    <source>
        <dbReference type="EMBL" id="SJZ75724.1"/>
    </source>
</evidence>
<proteinExistence type="inferred from homology"/>
<feature type="transmembrane region" description="Helical" evidence="8">
    <location>
        <begin position="178"/>
        <end position="199"/>
    </location>
</feature>
<keyword evidence="7 8" id="KW-0472">Membrane</keyword>
<dbReference type="PROSITE" id="PS50928">
    <property type="entry name" value="ABC_TM1"/>
    <property type="match status" value="1"/>
</dbReference>
<keyword evidence="6 8" id="KW-1133">Transmembrane helix</keyword>
<dbReference type="InterPro" id="IPR010065">
    <property type="entry name" value="AA_ABC_transptr_permease_3TM"/>
</dbReference>
<feature type="transmembrane region" description="Helical" evidence="8">
    <location>
        <begin position="53"/>
        <end position="71"/>
    </location>
</feature>
<keyword evidence="4 8" id="KW-0812">Transmembrane</keyword>
<evidence type="ECO:0000313" key="11">
    <source>
        <dbReference type="Proteomes" id="UP000191153"/>
    </source>
</evidence>
<accession>A0A1T4N911</accession>
<comment type="similarity">
    <text evidence="8">Belongs to the binding-protein-dependent transport system permease family.</text>
</comment>
<evidence type="ECO:0000256" key="4">
    <source>
        <dbReference type="ARBA" id="ARBA00022692"/>
    </source>
</evidence>
<dbReference type="Proteomes" id="UP000191153">
    <property type="component" value="Unassembled WGS sequence"/>
</dbReference>
<dbReference type="GO" id="GO:0022857">
    <property type="term" value="F:transmembrane transporter activity"/>
    <property type="evidence" value="ECO:0007669"/>
    <property type="project" value="InterPro"/>
</dbReference>
<dbReference type="InterPro" id="IPR000515">
    <property type="entry name" value="MetI-like"/>
</dbReference>
<dbReference type="AlphaFoldDB" id="A0A1T4N911"/>
<sequence length="208" mass="23414">MENSLIYILKGAQVSLLLYIGTIILSLPLGLLMSLGLNSKYKLLKKIIETYTWLFRGTPLLLQLFFIYYGLPIIGIRFSQFDSALITFVANYSAYICEIFRGSFLGIDEGQYAACKVLGITYWQSMYRIIIPQCLRIALPALSNEAIALIKDTSLVSVIGMGDILRNSKEIVTRDFSISPFIIAGIIYLIISTIIIYVMKKIEKKVSI</sequence>
<reference evidence="10 11" key="1">
    <citation type="submission" date="2017-02" db="EMBL/GenBank/DDBJ databases">
        <authorList>
            <person name="Peterson S.W."/>
        </authorList>
    </citation>
    <scope>NUCLEOTIDE SEQUENCE [LARGE SCALE GENOMIC DNA]</scope>
    <source>
        <strain evidence="10 11">ATCC 700028</strain>
    </source>
</reference>
<keyword evidence="5" id="KW-0029">Amino-acid transport</keyword>
<feature type="transmembrane region" description="Helical" evidence="8">
    <location>
        <begin position="12"/>
        <end position="32"/>
    </location>
</feature>
<dbReference type="PANTHER" id="PTHR30614">
    <property type="entry name" value="MEMBRANE COMPONENT OF AMINO ACID ABC TRANSPORTER"/>
    <property type="match status" value="1"/>
</dbReference>
<keyword evidence="3" id="KW-1003">Cell membrane</keyword>
<evidence type="ECO:0000256" key="3">
    <source>
        <dbReference type="ARBA" id="ARBA00022475"/>
    </source>
</evidence>
<evidence type="ECO:0000256" key="7">
    <source>
        <dbReference type="ARBA" id="ARBA00023136"/>
    </source>
</evidence>
<dbReference type="NCBIfam" id="TIGR01726">
    <property type="entry name" value="HEQRo_perm_3TM"/>
    <property type="match status" value="1"/>
</dbReference>
<name>A0A1T4N911_9FUSO</name>
<evidence type="ECO:0000256" key="2">
    <source>
        <dbReference type="ARBA" id="ARBA00022448"/>
    </source>
</evidence>
<evidence type="ECO:0000259" key="9">
    <source>
        <dbReference type="PROSITE" id="PS50928"/>
    </source>
</evidence>
<feature type="domain" description="ABC transmembrane type-1" evidence="9">
    <location>
        <begin position="12"/>
        <end position="199"/>
    </location>
</feature>
<dbReference type="SUPFAM" id="SSF161098">
    <property type="entry name" value="MetI-like"/>
    <property type="match status" value="1"/>
</dbReference>
<dbReference type="OrthoDB" id="9811552at2"/>
<dbReference type="GO" id="GO:0043190">
    <property type="term" value="C:ATP-binding cassette (ABC) transporter complex"/>
    <property type="evidence" value="ECO:0007669"/>
    <property type="project" value="InterPro"/>
</dbReference>
<evidence type="ECO:0000256" key="8">
    <source>
        <dbReference type="RuleBase" id="RU363032"/>
    </source>
</evidence>
<evidence type="ECO:0000256" key="6">
    <source>
        <dbReference type="ARBA" id="ARBA00022989"/>
    </source>
</evidence>
<dbReference type="EMBL" id="FUWX01000010">
    <property type="protein sequence ID" value="SJZ75724.1"/>
    <property type="molecule type" value="Genomic_DNA"/>
</dbReference>
<dbReference type="Gene3D" id="1.10.3720.10">
    <property type="entry name" value="MetI-like"/>
    <property type="match status" value="1"/>
</dbReference>
<evidence type="ECO:0000256" key="1">
    <source>
        <dbReference type="ARBA" id="ARBA00004651"/>
    </source>
</evidence>
<dbReference type="Pfam" id="PF00528">
    <property type="entry name" value="BPD_transp_1"/>
    <property type="match status" value="1"/>
</dbReference>
<gene>
    <name evidence="10" type="ORF">SAMN02745174_01468</name>
</gene>
<dbReference type="FunFam" id="1.10.3720.10:FF:000006">
    <property type="entry name" value="Glutamate/aspartate ABC transporter, permease protein GltK"/>
    <property type="match status" value="1"/>
</dbReference>
<protein>
    <submittedName>
        <fullName evidence="10">Amino acid ABC transporter membrane protein, PAAT family (TC 3.A.1.3.-)</fullName>
    </submittedName>
</protein>
<evidence type="ECO:0000256" key="5">
    <source>
        <dbReference type="ARBA" id="ARBA00022970"/>
    </source>
</evidence>
<keyword evidence="11" id="KW-1185">Reference proteome</keyword>
<dbReference type="PANTHER" id="PTHR30614:SF0">
    <property type="entry name" value="L-CYSTINE TRANSPORT SYSTEM PERMEASE PROTEIN TCYL"/>
    <property type="match status" value="1"/>
</dbReference>
<keyword evidence="2 8" id="KW-0813">Transport</keyword>
<comment type="subcellular location">
    <subcellularLocation>
        <location evidence="1 8">Cell membrane</location>
        <topology evidence="1 8">Multi-pass membrane protein</topology>
    </subcellularLocation>
</comment>
<organism evidence="10 11">
    <name type="scientific">Cetobacterium ceti</name>
    <dbReference type="NCBI Taxonomy" id="180163"/>
    <lineage>
        <taxon>Bacteria</taxon>
        <taxon>Fusobacteriati</taxon>
        <taxon>Fusobacteriota</taxon>
        <taxon>Fusobacteriia</taxon>
        <taxon>Fusobacteriales</taxon>
        <taxon>Fusobacteriaceae</taxon>
        <taxon>Cetobacterium</taxon>
    </lineage>
</organism>
<dbReference type="InterPro" id="IPR035906">
    <property type="entry name" value="MetI-like_sf"/>
</dbReference>
<dbReference type="GO" id="GO:0006865">
    <property type="term" value="P:amino acid transport"/>
    <property type="evidence" value="ECO:0007669"/>
    <property type="project" value="UniProtKB-KW"/>
</dbReference>
<dbReference type="STRING" id="180163.SAMN02745174_01468"/>
<dbReference type="CDD" id="cd06261">
    <property type="entry name" value="TM_PBP2"/>
    <property type="match status" value="1"/>
</dbReference>
<dbReference type="RefSeq" id="WP_078693958.1">
    <property type="nucleotide sequence ID" value="NZ_FUWX01000010.1"/>
</dbReference>
<dbReference type="InterPro" id="IPR043429">
    <property type="entry name" value="ArtM/GltK/GlnP/TcyL/YhdX-like"/>
</dbReference>